<comment type="caution">
    <text evidence="1">The sequence shown here is derived from an EMBL/GenBank/DDBJ whole genome shotgun (WGS) entry which is preliminary data.</text>
</comment>
<organism evidence="1 2">
    <name type="scientific">Trichonephila clavata</name>
    <name type="common">Joro spider</name>
    <name type="synonym">Nephila clavata</name>
    <dbReference type="NCBI Taxonomy" id="2740835"/>
    <lineage>
        <taxon>Eukaryota</taxon>
        <taxon>Metazoa</taxon>
        <taxon>Ecdysozoa</taxon>
        <taxon>Arthropoda</taxon>
        <taxon>Chelicerata</taxon>
        <taxon>Arachnida</taxon>
        <taxon>Araneae</taxon>
        <taxon>Araneomorphae</taxon>
        <taxon>Entelegynae</taxon>
        <taxon>Araneoidea</taxon>
        <taxon>Nephilidae</taxon>
        <taxon>Trichonephila</taxon>
    </lineage>
</organism>
<proteinExistence type="predicted"/>
<accession>A0A8X6GLW5</accession>
<reference evidence="1" key="1">
    <citation type="submission" date="2020-07" db="EMBL/GenBank/DDBJ databases">
        <title>Multicomponent nature underlies the extraordinary mechanical properties of spider dragline silk.</title>
        <authorList>
            <person name="Kono N."/>
            <person name="Nakamura H."/>
            <person name="Mori M."/>
            <person name="Yoshida Y."/>
            <person name="Ohtoshi R."/>
            <person name="Malay A.D."/>
            <person name="Moran D.A.P."/>
            <person name="Tomita M."/>
            <person name="Numata K."/>
            <person name="Arakawa K."/>
        </authorList>
    </citation>
    <scope>NUCLEOTIDE SEQUENCE</scope>
</reference>
<keyword evidence="2" id="KW-1185">Reference proteome</keyword>
<evidence type="ECO:0000313" key="1">
    <source>
        <dbReference type="EMBL" id="GFR05759.1"/>
    </source>
</evidence>
<dbReference type="EMBL" id="BMAO01006053">
    <property type="protein sequence ID" value="GFR05759.1"/>
    <property type="molecule type" value="Genomic_DNA"/>
</dbReference>
<evidence type="ECO:0000313" key="2">
    <source>
        <dbReference type="Proteomes" id="UP000887116"/>
    </source>
</evidence>
<name>A0A8X6GLW5_TRICU</name>
<protein>
    <submittedName>
        <fullName evidence="1">Uncharacterized protein</fullName>
    </submittedName>
</protein>
<sequence length="79" mass="9014">MCENSVRQKPPSGLVRMISHVKTKLTTVIKAWVVHYLTEKELSKLNLAWLNQEPEWYSVCLEEGLAFAFRLNPASGTQP</sequence>
<gene>
    <name evidence="1" type="ORF">TNCT_631901</name>
</gene>
<dbReference type="AlphaFoldDB" id="A0A8X6GLW5"/>
<dbReference type="Proteomes" id="UP000887116">
    <property type="component" value="Unassembled WGS sequence"/>
</dbReference>